<evidence type="ECO:0000256" key="8">
    <source>
        <dbReference type="PROSITE-ProRule" id="PRU00703"/>
    </source>
</evidence>
<feature type="domain" description="CBS" evidence="11">
    <location>
        <begin position="271"/>
        <end position="328"/>
    </location>
</feature>
<dbReference type="PROSITE" id="PS51371">
    <property type="entry name" value="CBS"/>
    <property type="match status" value="2"/>
</dbReference>
<dbReference type="PANTHER" id="PTHR22777:SF17">
    <property type="entry name" value="UPF0053 PROTEIN SLL0260"/>
    <property type="match status" value="1"/>
</dbReference>
<dbReference type="InterPro" id="IPR016169">
    <property type="entry name" value="FAD-bd_PCMH_sub2"/>
</dbReference>
<dbReference type="AlphaFoldDB" id="A0A4Q1RIV5"/>
<dbReference type="InterPro" id="IPR002550">
    <property type="entry name" value="CNNM"/>
</dbReference>
<dbReference type="Gene3D" id="3.10.580.10">
    <property type="entry name" value="CBS-domain"/>
    <property type="match status" value="1"/>
</dbReference>
<reference evidence="13 14" key="1">
    <citation type="submission" date="2019-01" db="EMBL/GenBank/DDBJ databases">
        <title>Blautia sp. nov. KGMB01111 isolated human feces.</title>
        <authorList>
            <person name="Park J.-E."/>
            <person name="Kim J.-S."/>
            <person name="Park S.-H."/>
        </authorList>
    </citation>
    <scope>NUCLEOTIDE SEQUENCE [LARGE SCALE GENOMIC DNA]</scope>
    <source>
        <strain evidence="13 14">KGMB01111</strain>
    </source>
</reference>
<dbReference type="PANTHER" id="PTHR22777">
    <property type="entry name" value="HEMOLYSIN-RELATED"/>
    <property type="match status" value="1"/>
</dbReference>
<keyword evidence="3 9" id="KW-0812">Transmembrane</keyword>
<dbReference type="InterPro" id="IPR036318">
    <property type="entry name" value="FAD-bd_PCMH-like_sf"/>
</dbReference>
<evidence type="ECO:0000256" key="7">
    <source>
        <dbReference type="ARBA" id="ARBA00023136"/>
    </source>
</evidence>
<dbReference type="GO" id="GO:0005886">
    <property type="term" value="C:plasma membrane"/>
    <property type="evidence" value="ECO:0007669"/>
    <property type="project" value="TreeGrafter"/>
</dbReference>
<dbReference type="SUPFAM" id="SSF56176">
    <property type="entry name" value="FAD-binding/transporter-associated domain-like"/>
    <property type="match status" value="1"/>
</dbReference>
<comment type="subcellular location">
    <subcellularLocation>
        <location evidence="1">Membrane</location>
        <topology evidence="1">Multi-pass membrane protein</topology>
    </subcellularLocation>
</comment>
<proteinExistence type="inferred from homology"/>
<keyword evidence="5 9" id="KW-1133">Transmembrane helix</keyword>
<feature type="domain" description="CNNM transmembrane" evidence="12">
    <location>
        <begin position="1"/>
        <end position="189"/>
    </location>
</feature>
<sequence length="428" mass="48166">MDSGDAIQLIVLLLLILLSAFFSSAETAMTTVNKIRIMSLADDGNKKAKTLLKIIENPGKLLSTILIGNNIVNLSASSLATTWTTRVLGNAFIGFITGVLTLLILLFGEITPKTLATLQAEKISLAYAPVIYPLTRLLTPVIFLVNLLSRGVLFLLHVDPDAKPNAMTEQELRTIVDVSHEDGVIESEERQMIYNVFDFGDSQAKDVMVPRIDMSLINVDATYEEVIQAFREDGYTRYPVYENSTDTIIGTLNMKDLILRDPNKAFSVRDFLRKPYFTYEYKGTADLLMEMKEYAVNLAIVLDEYGATAGMITLEDLLEEIVGEIRDEYDADEEEDFKEIVPKREYLAKGSAKLDDLNEALDLHLETEDYDSIGGFVIEQLDHLPVPGESCITDNHLKLVVDQVDKNRIELVHIYIPEDFYDKKEEED</sequence>
<dbReference type="Pfam" id="PF03471">
    <property type="entry name" value="CorC_HlyC"/>
    <property type="match status" value="1"/>
</dbReference>
<evidence type="ECO:0000256" key="1">
    <source>
        <dbReference type="ARBA" id="ARBA00004141"/>
    </source>
</evidence>
<dbReference type="EMBL" id="SDKC01000001">
    <property type="protein sequence ID" value="RXS75643.1"/>
    <property type="molecule type" value="Genomic_DNA"/>
</dbReference>
<organism evidence="13 14">
    <name type="scientific">Blautia faecicola</name>
    <dbReference type="NCBI Taxonomy" id="2509240"/>
    <lineage>
        <taxon>Bacteria</taxon>
        <taxon>Bacillati</taxon>
        <taxon>Bacillota</taxon>
        <taxon>Clostridia</taxon>
        <taxon>Lachnospirales</taxon>
        <taxon>Lachnospiraceae</taxon>
        <taxon>Blautia</taxon>
    </lineage>
</organism>
<evidence type="ECO:0000313" key="14">
    <source>
        <dbReference type="Proteomes" id="UP000290106"/>
    </source>
</evidence>
<gene>
    <name evidence="13" type="ORF">ETP43_10730</name>
</gene>
<evidence type="ECO:0000256" key="2">
    <source>
        <dbReference type="ARBA" id="ARBA00006337"/>
    </source>
</evidence>
<protein>
    <submittedName>
        <fullName evidence="13">HlyC/CorC family transporter</fullName>
    </submittedName>
</protein>
<dbReference type="RefSeq" id="WP_129258038.1">
    <property type="nucleotide sequence ID" value="NZ_SDKC01000001.1"/>
</dbReference>
<dbReference type="Pfam" id="PF00571">
    <property type="entry name" value="CBS"/>
    <property type="match status" value="2"/>
</dbReference>
<evidence type="ECO:0000256" key="3">
    <source>
        <dbReference type="ARBA" id="ARBA00022692"/>
    </source>
</evidence>
<dbReference type="InterPro" id="IPR046342">
    <property type="entry name" value="CBS_dom_sf"/>
</dbReference>
<evidence type="ECO:0000256" key="10">
    <source>
        <dbReference type="SAM" id="Phobius"/>
    </source>
</evidence>
<keyword evidence="7 9" id="KW-0472">Membrane</keyword>
<accession>A0A4Q1RIV5</accession>
<keyword evidence="14" id="KW-1185">Reference proteome</keyword>
<dbReference type="FunFam" id="3.10.580.10:FF:000002">
    <property type="entry name" value="Magnesium/cobalt efflux protein CorC"/>
    <property type="match status" value="1"/>
</dbReference>
<dbReference type="PROSITE" id="PS51846">
    <property type="entry name" value="CNNM"/>
    <property type="match status" value="1"/>
</dbReference>
<dbReference type="GO" id="GO:0050660">
    <property type="term" value="F:flavin adenine dinucleotide binding"/>
    <property type="evidence" value="ECO:0007669"/>
    <property type="project" value="InterPro"/>
</dbReference>
<keyword evidence="6 8" id="KW-0129">CBS domain</keyword>
<dbReference type="SMART" id="SM01091">
    <property type="entry name" value="CorC_HlyC"/>
    <property type="match status" value="1"/>
</dbReference>
<dbReference type="InterPro" id="IPR044751">
    <property type="entry name" value="Ion_transp-like_CBS"/>
</dbReference>
<keyword evidence="4" id="KW-0677">Repeat</keyword>
<dbReference type="Gene3D" id="3.30.465.10">
    <property type="match status" value="1"/>
</dbReference>
<evidence type="ECO:0000256" key="5">
    <source>
        <dbReference type="ARBA" id="ARBA00022989"/>
    </source>
</evidence>
<dbReference type="InterPro" id="IPR000644">
    <property type="entry name" value="CBS_dom"/>
</dbReference>
<evidence type="ECO:0000256" key="9">
    <source>
        <dbReference type="PROSITE-ProRule" id="PRU01193"/>
    </source>
</evidence>
<evidence type="ECO:0000256" key="4">
    <source>
        <dbReference type="ARBA" id="ARBA00022737"/>
    </source>
</evidence>
<feature type="transmembrane region" description="Helical" evidence="10">
    <location>
        <begin position="6"/>
        <end position="29"/>
    </location>
</feature>
<evidence type="ECO:0000259" key="11">
    <source>
        <dbReference type="PROSITE" id="PS51371"/>
    </source>
</evidence>
<feature type="transmembrane region" description="Helical" evidence="10">
    <location>
        <begin position="87"/>
        <end position="108"/>
    </location>
</feature>
<name>A0A4Q1RIV5_9FIRM</name>
<comment type="caution">
    <text evidence="13">The sequence shown here is derived from an EMBL/GenBank/DDBJ whole genome shotgun (WGS) entry which is preliminary data.</text>
</comment>
<dbReference type="OrthoDB" id="9798188at2"/>
<evidence type="ECO:0000256" key="6">
    <source>
        <dbReference type="ARBA" id="ARBA00023122"/>
    </source>
</evidence>
<evidence type="ECO:0000259" key="12">
    <source>
        <dbReference type="PROSITE" id="PS51846"/>
    </source>
</evidence>
<dbReference type="Pfam" id="PF01595">
    <property type="entry name" value="CNNM"/>
    <property type="match status" value="1"/>
</dbReference>
<dbReference type="SUPFAM" id="SSF54631">
    <property type="entry name" value="CBS-domain pair"/>
    <property type="match status" value="1"/>
</dbReference>
<evidence type="ECO:0000313" key="13">
    <source>
        <dbReference type="EMBL" id="RXS75643.1"/>
    </source>
</evidence>
<dbReference type="Proteomes" id="UP000290106">
    <property type="component" value="Unassembled WGS sequence"/>
</dbReference>
<dbReference type="CDD" id="cd04590">
    <property type="entry name" value="CBS_pair_CorC_HlyC_assoc"/>
    <property type="match status" value="1"/>
</dbReference>
<comment type="similarity">
    <text evidence="2">Belongs to the UPF0053 family.</text>
</comment>
<dbReference type="InterPro" id="IPR005170">
    <property type="entry name" value="Transptr-assoc_dom"/>
</dbReference>
<feature type="domain" description="CBS" evidence="11">
    <location>
        <begin position="208"/>
        <end position="268"/>
    </location>
</feature>